<dbReference type="OrthoDB" id="5105242at2759"/>
<evidence type="ECO:0000313" key="2">
    <source>
        <dbReference type="EMBL" id="KAH6604292.1"/>
    </source>
</evidence>
<protein>
    <submittedName>
        <fullName evidence="2">Uncharacterized protein</fullName>
    </submittedName>
</protein>
<feature type="region of interest" description="Disordered" evidence="1">
    <location>
        <begin position="29"/>
        <end position="56"/>
    </location>
</feature>
<dbReference type="Proteomes" id="UP000827724">
    <property type="component" value="Unassembled WGS sequence"/>
</dbReference>
<feature type="compositionally biased region" description="Basic and acidic residues" evidence="1">
    <location>
        <begin position="43"/>
        <end position="56"/>
    </location>
</feature>
<reference evidence="2" key="1">
    <citation type="submission" date="2021-08" db="EMBL/GenBank/DDBJ databases">
        <title>Chromosome-Level Trichoderma cornu-damae using Hi-C Data.</title>
        <authorList>
            <person name="Kim C.S."/>
        </authorList>
    </citation>
    <scope>NUCLEOTIDE SEQUENCE</scope>
    <source>
        <strain evidence="2">KA19-0412C</strain>
    </source>
</reference>
<keyword evidence="3" id="KW-1185">Reference proteome</keyword>
<accession>A0A9P8QKL6</accession>
<evidence type="ECO:0000256" key="1">
    <source>
        <dbReference type="SAM" id="MobiDB-lite"/>
    </source>
</evidence>
<organism evidence="2 3">
    <name type="scientific">Trichoderma cornu-damae</name>
    <dbReference type="NCBI Taxonomy" id="654480"/>
    <lineage>
        <taxon>Eukaryota</taxon>
        <taxon>Fungi</taxon>
        <taxon>Dikarya</taxon>
        <taxon>Ascomycota</taxon>
        <taxon>Pezizomycotina</taxon>
        <taxon>Sordariomycetes</taxon>
        <taxon>Hypocreomycetidae</taxon>
        <taxon>Hypocreales</taxon>
        <taxon>Hypocreaceae</taxon>
        <taxon>Trichoderma</taxon>
    </lineage>
</organism>
<sequence length="85" mass="9845">MIKRSTFRSAYVWADEIISRSAIDRAVGRDMGASGEDDVQDQDPERPIEPTIRPFRETKWSSDRVRRIIQRHSKQLLGRKLSTSS</sequence>
<gene>
    <name evidence="2" type="ORF">Trco_007738</name>
</gene>
<comment type="caution">
    <text evidence="2">The sequence shown here is derived from an EMBL/GenBank/DDBJ whole genome shotgun (WGS) entry which is preliminary data.</text>
</comment>
<proteinExistence type="predicted"/>
<dbReference type="AlphaFoldDB" id="A0A9P8QKL6"/>
<evidence type="ECO:0000313" key="3">
    <source>
        <dbReference type="Proteomes" id="UP000827724"/>
    </source>
</evidence>
<name>A0A9P8QKL6_9HYPO</name>
<dbReference type="EMBL" id="JAIWOZ010000006">
    <property type="protein sequence ID" value="KAH6604292.1"/>
    <property type="molecule type" value="Genomic_DNA"/>
</dbReference>